<sequence>MLYTVIGVSLGLFFLLLIAFQIIRRRQGSNSSFQVQKGYSDLIEPNQKTTRQRLVNFFQKSYVLFSRTPLLESYTAKIRKRLSTIHSYDEFTMRKETMKIAYLTLGILFVAVVLLVLVNRDPTFLAMVVVAVVVINGMLIDTFVGRVEDRLLKQLSHLMTDVRHYYHQHGMVEEAIYEAGQVSKYEAQLHAERIYEVLTANDPQDELENYYEVAPTRFLKGFAGISFLVKEYGDKTINNGSMYLNGLSRLTQEINLEILRRDRLRYLFSGLTIISLAPIFFTKPIEIWARGHFPSMDDFYTGKIGFFTKMIIFAVILISYVLLRKMQENDEGKYAAKATRTKWEKKVYELPAVAWIVDRMVPGQHTKQHFKLTRLLKDTSSPLTIEWLYLQRILLCLATFVVLISTTLYMHHVSKQNVLYAPTKNTTLFGQLSPEEEKKAEELTISDRKIIESVQDEPDPKKREGAVRAAVKVKAGRDASKEAVNKDAARVLKKLDTMENEYFKWWELVIAVGVATGGYFLPLWMIEFRRRMREMDMQNEVDQFHTIIAMLSEIERISVENILEWMERFAVIFRQPLQVCLMDYEAGGEKAMEQLKEDAPFVPFVRTVERLLVAVEKIPIRQAFDDLETERVYYQEQRKEQYERIINEKASWGKMIGFVPMYALVFLYLVIPLILMSMNQMSTYFNQIQTIQ</sequence>
<evidence type="ECO:0000313" key="3">
    <source>
        <dbReference type="Proteomes" id="UP000602284"/>
    </source>
</evidence>
<dbReference type="EMBL" id="JAEQNB010000001">
    <property type="protein sequence ID" value="MBL0385849.1"/>
    <property type="molecule type" value="Genomic_DNA"/>
</dbReference>
<keyword evidence="1" id="KW-1133">Transmembrane helix</keyword>
<feature type="transmembrane region" description="Helical" evidence="1">
    <location>
        <begin position="393"/>
        <end position="412"/>
    </location>
</feature>
<feature type="transmembrane region" description="Helical" evidence="1">
    <location>
        <begin position="304"/>
        <end position="323"/>
    </location>
</feature>
<gene>
    <name evidence="2" type="ORF">JJB07_04225</name>
</gene>
<organism evidence="2 3">
    <name type="scientific">Tumebacillus amylolyticus</name>
    <dbReference type="NCBI Taxonomy" id="2801339"/>
    <lineage>
        <taxon>Bacteria</taxon>
        <taxon>Bacillati</taxon>
        <taxon>Bacillota</taxon>
        <taxon>Bacilli</taxon>
        <taxon>Bacillales</taxon>
        <taxon>Alicyclobacillaceae</taxon>
        <taxon>Tumebacillus</taxon>
    </lineage>
</organism>
<evidence type="ECO:0000256" key="1">
    <source>
        <dbReference type="SAM" id="Phobius"/>
    </source>
</evidence>
<feature type="transmembrane region" description="Helical" evidence="1">
    <location>
        <begin position="100"/>
        <end position="118"/>
    </location>
</feature>
<name>A0ABS1J720_9BACL</name>
<feature type="transmembrane region" description="Helical" evidence="1">
    <location>
        <begin position="6"/>
        <end position="23"/>
    </location>
</feature>
<keyword evidence="1" id="KW-0812">Transmembrane</keyword>
<feature type="transmembrane region" description="Helical" evidence="1">
    <location>
        <begin position="266"/>
        <end position="284"/>
    </location>
</feature>
<keyword evidence="1" id="KW-0472">Membrane</keyword>
<reference evidence="2 3" key="1">
    <citation type="submission" date="2021-01" db="EMBL/GenBank/DDBJ databases">
        <title>Tumebacillus sp. strain ITR2 16S ribosomal RNA gene Genome sequencing and assembly.</title>
        <authorList>
            <person name="Kang M."/>
        </authorList>
    </citation>
    <scope>NUCLEOTIDE SEQUENCE [LARGE SCALE GENOMIC DNA]</scope>
    <source>
        <strain evidence="2 3">ITR2</strain>
    </source>
</reference>
<feature type="transmembrane region" description="Helical" evidence="1">
    <location>
        <begin position="505"/>
        <end position="526"/>
    </location>
</feature>
<keyword evidence="3" id="KW-1185">Reference proteome</keyword>
<comment type="caution">
    <text evidence="2">The sequence shown here is derived from an EMBL/GenBank/DDBJ whole genome shotgun (WGS) entry which is preliminary data.</text>
</comment>
<evidence type="ECO:0008006" key="4">
    <source>
        <dbReference type="Google" id="ProtNLM"/>
    </source>
</evidence>
<evidence type="ECO:0000313" key="2">
    <source>
        <dbReference type="EMBL" id="MBL0385849.1"/>
    </source>
</evidence>
<accession>A0ABS1J720</accession>
<protein>
    <recommendedName>
        <fullName evidence="4">Type II secretion system protein GspF domain-containing protein</fullName>
    </recommendedName>
</protein>
<proteinExistence type="predicted"/>
<feature type="transmembrane region" description="Helical" evidence="1">
    <location>
        <begin position="655"/>
        <end position="675"/>
    </location>
</feature>
<feature type="transmembrane region" description="Helical" evidence="1">
    <location>
        <begin position="124"/>
        <end position="144"/>
    </location>
</feature>
<dbReference type="Proteomes" id="UP000602284">
    <property type="component" value="Unassembled WGS sequence"/>
</dbReference>